<reference evidence="1 2" key="1">
    <citation type="submission" date="2018-11" db="EMBL/GenBank/DDBJ databases">
        <authorList>
            <person name="Na S.W."/>
            <person name="Baik M."/>
        </authorList>
    </citation>
    <scope>NUCLEOTIDE SEQUENCE [LARGE SCALE GENOMIC DNA]</scope>
    <source>
        <strain evidence="1 2">E39</strain>
    </source>
</reference>
<evidence type="ECO:0000313" key="2">
    <source>
        <dbReference type="Proteomes" id="UP000249375"/>
    </source>
</evidence>
<name>A0A5P8E814_9BACT</name>
<gene>
    <name evidence="1" type="ORF">C7Y71_008660</name>
</gene>
<organism evidence="1 2">
    <name type="scientific">Pseudoprevotella muciniphila</name>
    <dbReference type="NCBI Taxonomy" id="2133944"/>
    <lineage>
        <taxon>Bacteria</taxon>
        <taxon>Pseudomonadati</taxon>
        <taxon>Bacteroidota</taxon>
        <taxon>Bacteroidia</taxon>
        <taxon>Bacteroidales</taxon>
        <taxon>Prevotellaceae</taxon>
        <taxon>Pseudoprevotella</taxon>
    </lineage>
</organism>
<proteinExistence type="predicted"/>
<accession>A0A5P8E814</accession>
<sequence>MGMKKRKGKSYAKRVADINQIYDTYAKTGLPNREIWKRYVYPKYGISERTFYNLLKASANPHLEERVELSAQGFLFPELLYPEDEVRDPGYFKKNP</sequence>
<dbReference type="KEGG" id="alq:C7Y71_008660"/>
<protein>
    <submittedName>
        <fullName evidence="1">Uncharacterized protein</fullName>
    </submittedName>
</protein>
<keyword evidence="2" id="KW-1185">Reference proteome</keyword>
<dbReference type="AlphaFoldDB" id="A0A5P8E814"/>
<dbReference type="Proteomes" id="UP000249375">
    <property type="component" value="Chromosome"/>
</dbReference>
<dbReference type="EMBL" id="CP033459">
    <property type="protein sequence ID" value="QFQ13082.1"/>
    <property type="molecule type" value="Genomic_DNA"/>
</dbReference>
<evidence type="ECO:0000313" key="1">
    <source>
        <dbReference type="EMBL" id="QFQ13082.1"/>
    </source>
</evidence>